<dbReference type="InterPro" id="IPR011004">
    <property type="entry name" value="Trimer_LpxA-like_sf"/>
</dbReference>
<organism evidence="1 2">
    <name type="scientific">Faecalibaculum rodentium</name>
    <dbReference type="NCBI Taxonomy" id="1702221"/>
    <lineage>
        <taxon>Bacteria</taxon>
        <taxon>Bacillati</taxon>
        <taxon>Bacillota</taxon>
        <taxon>Erysipelotrichia</taxon>
        <taxon>Erysipelotrichales</taxon>
        <taxon>Erysipelotrichaceae</taxon>
        <taxon>Faecalibaculum</taxon>
    </lineage>
</organism>
<dbReference type="PANTHER" id="PTHR43300">
    <property type="entry name" value="ACETYLTRANSFERASE"/>
    <property type="match status" value="1"/>
</dbReference>
<dbReference type="OrthoDB" id="9781966at2"/>
<dbReference type="InterPro" id="IPR050179">
    <property type="entry name" value="Trans_hexapeptide_repeat"/>
</dbReference>
<evidence type="ECO:0000313" key="1">
    <source>
        <dbReference type="EMBL" id="AMK55379.1"/>
    </source>
</evidence>
<dbReference type="AlphaFoldDB" id="A0A140DXK2"/>
<dbReference type="SUPFAM" id="SSF51161">
    <property type="entry name" value="Trimeric LpxA-like enzymes"/>
    <property type="match status" value="1"/>
</dbReference>
<dbReference type="GeneID" id="78478809"/>
<protein>
    <submittedName>
        <fullName evidence="1">Acetyltransferase</fullName>
    </submittedName>
</protein>
<accession>A0A140DXK2</accession>
<proteinExistence type="predicted"/>
<dbReference type="KEGG" id="fro:AALO17_22450"/>
<keyword evidence="1" id="KW-0808">Transferase</keyword>
<sequence length="163" mass="17358">MKYALIGCGRISPNHIQAAGNNGLKIAALCDLDQEVAIRLIRQFELEDHVFCGPSCVFTNVLTPRSRYPRRAAAYARTLVKEGASIGANATVLCGHTIGRHALIAAGAVVTCDVGDHALMSGIPARQTGWVCECGTILPDTLRCPECGRQYQPAGTGLKEVQP</sequence>
<evidence type="ECO:0000313" key="2">
    <source>
        <dbReference type="Proteomes" id="UP000069771"/>
    </source>
</evidence>
<reference evidence="1 2" key="1">
    <citation type="journal article" date="2016" name="Gut Pathog.">
        <title>Whole genome sequencing of "Faecalibaculum rodentium" ALO17, isolated from C57BL/6J laboratory mouse feces.</title>
        <authorList>
            <person name="Lim S."/>
            <person name="Chang D.H."/>
            <person name="Ahn S."/>
            <person name="Kim B.C."/>
        </authorList>
    </citation>
    <scope>NUCLEOTIDE SEQUENCE [LARGE SCALE GENOMIC DNA]</scope>
    <source>
        <strain evidence="1 2">Alo17</strain>
    </source>
</reference>
<dbReference type="PATRIC" id="fig|1702221.3.peg.2183"/>
<gene>
    <name evidence="1" type="ORF">AALO17_22450</name>
</gene>
<dbReference type="PANTHER" id="PTHR43300:SF4">
    <property type="entry name" value="ACYL-[ACYL-CARRIER-PROTEIN]--UDP-N-ACETYLGLUCOSAMINE O-ACYLTRANSFERASE"/>
    <property type="match status" value="1"/>
</dbReference>
<name>A0A140DXK2_9FIRM</name>
<dbReference type="EMBL" id="CP011391">
    <property type="protein sequence ID" value="AMK55379.1"/>
    <property type="molecule type" value="Genomic_DNA"/>
</dbReference>
<keyword evidence="2" id="KW-1185">Reference proteome</keyword>
<dbReference type="STRING" id="1702221.AALO17_22450"/>
<dbReference type="GO" id="GO:0016740">
    <property type="term" value="F:transferase activity"/>
    <property type="evidence" value="ECO:0007669"/>
    <property type="project" value="UniProtKB-KW"/>
</dbReference>
<dbReference type="RefSeq" id="WP_145907653.1">
    <property type="nucleotide sequence ID" value="NZ_CP011391.1"/>
</dbReference>
<dbReference type="Proteomes" id="UP000069771">
    <property type="component" value="Chromosome"/>
</dbReference>
<dbReference type="CDD" id="cd03358">
    <property type="entry name" value="LbH_WxcM_N_like"/>
    <property type="match status" value="1"/>
</dbReference>
<dbReference type="Gene3D" id="2.160.10.10">
    <property type="entry name" value="Hexapeptide repeat proteins"/>
    <property type="match status" value="1"/>
</dbReference>